<comment type="caution">
    <text evidence="2">The sequence shown here is derived from an EMBL/GenBank/DDBJ whole genome shotgun (WGS) entry which is preliminary data.</text>
</comment>
<dbReference type="Pfam" id="PF00144">
    <property type="entry name" value="Beta-lactamase"/>
    <property type="match status" value="1"/>
</dbReference>
<evidence type="ECO:0000313" key="2">
    <source>
        <dbReference type="EMBL" id="MCA6075562.1"/>
    </source>
</evidence>
<protein>
    <submittedName>
        <fullName evidence="2">Beta-lactamase family protein</fullName>
    </submittedName>
</protein>
<name>A0A9X1HSU8_9BACT</name>
<evidence type="ECO:0000313" key="3">
    <source>
        <dbReference type="EMBL" id="MCA6076739.1"/>
    </source>
</evidence>
<sequence length="481" mass="53081">MKFHNLFLVVILLTFSCSEKPAEIQDQPDVTAIENGLIPGIVIKGSELPAWTISERMAHYRVPGVSIAFFENNEIQWTRTYGFLDSGRTQAVDENTRFQAASISKPVAASGMMKLIESGDLDLDADVNTYLTGWKLPENPYDPNEHVTLRRLVTHNAGLTVHGFRGYASDEPVPGTMEILLGETPANSDAILPDTIPGAIWRYSGGGYTLMQYVIETNFNSSFSAFMKENVLDPAGMERSIYQQPLPEDMHQNTSVGHRPDGQPVTGKWHTYPEMAAAGLWTTPSDLGRWAMAVQRAYNGSETEFIQPETAKMILTKHINDWGLGPGLGGEGDSLYFRHGGANEGYRCMLFSFAGPGGQGMAIMTNGDLGGPLMNEIARSVDAAYGWNVYLPDVRTVIDMSTADLNSYAGTYVAEERGIEVEILMEGELLKGKVGTNVFTLYPEDTDRFFDDQDGQSIFFERNDENIITGFSVDGLQFVRL</sequence>
<evidence type="ECO:0000259" key="1">
    <source>
        <dbReference type="Pfam" id="PF00144"/>
    </source>
</evidence>
<accession>A0A9X1HSU8</accession>
<dbReference type="Proteomes" id="UP001139409">
    <property type="component" value="Unassembled WGS sequence"/>
</dbReference>
<reference evidence="2" key="1">
    <citation type="submission" date="2021-09" db="EMBL/GenBank/DDBJ databases">
        <title>Fulvivirga sp. isolated from coastal sediment.</title>
        <authorList>
            <person name="Yu H."/>
        </authorList>
    </citation>
    <scope>NUCLEOTIDE SEQUENCE</scope>
    <source>
        <strain evidence="2">1062</strain>
    </source>
</reference>
<proteinExistence type="predicted"/>
<evidence type="ECO:0000313" key="5">
    <source>
        <dbReference type="Proteomes" id="UP001139409"/>
    </source>
</evidence>
<organism evidence="2 5">
    <name type="scientific">Fulvivirga sedimenti</name>
    <dbReference type="NCBI Taxonomy" id="2879465"/>
    <lineage>
        <taxon>Bacteria</taxon>
        <taxon>Pseudomonadati</taxon>
        <taxon>Bacteroidota</taxon>
        <taxon>Cytophagia</taxon>
        <taxon>Cytophagales</taxon>
        <taxon>Fulvivirgaceae</taxon>
        <taxon>Fulvivirga</taxon>
    </lineage>
</organism>
<dbReference type="EMBL" id="JAIXNE010000002">
    <property type="protein sequence ID" value="MCA6075562.1"/>
    <property type="molecule type" value="Genomic_DNA"/>
</dbReference>
<evidence type="ECO:0000313" key="4">
    <source>
        <dbReference type="EMBL" id="MCA6077867.1"/>
    </source>
</evidence>
<dbReference type="InterPro" id="IPR001466">
    <property type="entry name" value="Beta-lactam-related"/>
</dbReference>
<dbReference type="AlphaFoldDB" id="A0A9X1HSU8"/>
<keyword evidence="5" id="KW-1185">Reference proteome</keyword>
<dbReference type="InterPro" id="IPR012338">
    <property type="entry name" value="Beta-lactam/transpept-like"/>
</dbReference>
<dbReference type="EMBL" id="JAIXNE010000004">
    <property type="protein sequence ID" value="MCA6077867.1"/>
    <property type="molecule type" value="Genomic_DNA"/>
</dbReference>
<dbReference type="PROSITE" id="PS51257">
    <property type="entry name" value="PROKAR_LIPOPROTEIN"/>
    <property type="match status" value="1"/>
</dbReference>
<dbReference type="EMBL" id="JAIXNE010000003">
    <property type="protein sequence ID" value="MCA6076739.1"/>
    <property type="molecule type" value="Genomic_DNA"/>
</dbReference>
<dbReference type="InterPro" id="IPR050491">
    <property type="entry name" value="AmpC-like"/>
</dbReference>
<feature type="domain" description="Beta-lactamase-related" evidence="1">
    <location>
        <begin position="53"/>
        <end position="380"/>
    </location>
</feature>
<dbReference type="PANTHER" id="PTHR46825:SF12">
    <property type="entry name" value="PENICILLIN-BINDING PROTEIN 4"/>
    <property type="match status" value="1"/>
</dbReference>
<dbReference type="SUPFAM" id="SSF56601">
    <property type="entry name" value="beta-lactamase/transpeptidase-like"/>
    <property type="match status" value="1"/>
</dbReference>
<gene>
    <name evidence="2" type="ORF">LDX50_11840</name>
    <name evidence="3" type="ORF">LDX50_17810</name>
    <name evidence="4" type="ORF">LDX50_23530</name>
</gene>
<dbReference type="Gene3D" id="3.40.710.10">
    <property type="entry name" value="DD-peptidase/beta-lactamase superfamily"/>
    <property type="match status" value="1"/>
</dbReference>
<dbReference type="PANTHER" id="PTHR46825">
    <property type="entry name" value="D-ALANYL-D-ALANINE-CARBOXYPEPTIDASE/ENDOPEPTIDASE AMPH"/>
    <property type="match status" value="1"/>
</dbReference>
<dbReference type="RefSeq" id="WP_225698661.1">
    <property type="nucleotide sequence ID" value="NZ_JAIXNE010000002.1"/>
</dbReference>